<comment type="function">
    <text evidence="1 5">PPIases accelerate the folding of proteins. It catalyzes the cis-trans isomerization of proline imidic peptide bonds in oligopeptides.</text>
</comment>
<dbReference type="Proteomes" id="UP000650424">
    <property type="component" value="Unassembled WGS sequence"/>
</dbReference>
<feature type="domain" description="PPIase cyclophilin-type" evidence="6">
    <location>
        <begin position="34"/>
        <end position="216"/>
    </location>
</feature>
<dbReference type="PRINTS" id="PR00153">
    <property type="entry name" value="CSAPPISMRASE"/>
</dbReference>
<proteinExistence type="inferred from homology"/>
<dbReference type="Pfam" id="PF00160">
    <property type="entry name" value="Pro_isomerase"/>
    <property type="match status" value="1"/>
</dbReference>
<keyword evidence="5" id="KW-0732">Signal</keyword>
<keyword evidence="8" id="KW-1185">Reference proteome</keyword>
<protein>
    <recommendedName>
        <fullName evidence="5">Peptidyl-prolyl cis-trans isomerase</fullName>
        <shortName evidence="5">PPIase</shortName>
        <ecNumber evidence="5">5.2.1.8</ecNumber>
    </recommendedName>
</protein>
<evidence type="ECO:0000313" key="8">
    <source>
        <dbReference type="Proteomes" id="UP000650424"/>
    </source>
</evidence>
<dbReference type="EMBL" id="JACOGF010000001">
    <property type="protein sequence ID" value="MBC3916283.1"/>
    <property type="molecule type" value="Genomic_DNA"/>
</dbReference>
<dbReference type="GO" id="GO:0016853">
    <property type="term" value="F:isomerase activity"/>
    <property type="evidence" value="ECO:0007669"/>
    <property type="project" value="UniProtKB-KW"/>
</dbReference>
<dbReference type="InterPro" id="IPR029000">
    <property type="entry name" value="Cyclophilin-like_dom_sf"/>
</dbReference>
<dbReference type="EC" id="5.2.1.8" evidence="5"/>
<dbReference type="PROSITE" id="PS50072">
    <property type="entry name" value="CSA_PPIASE_2"/>
    <property type="match status" value="1"/>
</dbReference>
<comment type="similarity">
    <text evidence="2 5">Belongs to the cyclophilin-type PPIase family.</text>
</comment>
<evidence type="ECO:0000256" key="5">
    <source>
        <dbReference type="RuleBase" id="RU363019"/>
    </source>
</evidence>
<keyword evidence="3 5" id="KW-0697">Rotamase</keyword>
<dbReference type="InterPro" id="IPR020892">
    <property type="entry name" value="Cyclophilin-type_PPIase_CS"/>
</dbReference>
<dbReference type="InterPro" id="IPR044665">
    <property type="entry name" value="E_coli_cyclophilin_A-like"/>
</dbReference>
<comment type="catalytic activity">
    <reaction evidence="5">
        <text>[protein]-peptidylproline (omega=180) = [protein]-peptidylproline (omega=0)</text>
        <dbReference type="Rhea" id="RHEA:16237"/>
        <dbReference type="Rhea" id="RHEA-COMP:10747"/>
        <dbReference type="Rhea" id="RHEA-COMP:10748"/>
        <dbReference type="ChEBI" id="CHEBI:83833"/>
        <dbReference type="ChEBI" id="CHEBI:83834"/>
        <dbReference type="EC" id="5.2.1.8"/>
    </reaction>
</comment>
<dbReference type="InterPro" id="IPR002130">
    <property type="entry name" value="Cyclophilin-type_PPIase_dom"/>
</dbReference>
<dbReference type="SUPFAM" id="SSF50891">
    <property type="entry name" value="Cyclophilin-like"/>
    <property type="match status" value="1"/>
</dbReference>
<accession>A0ABR6ZL76</accession>
<gene>
    <name evidence="7" type="ORF">H8L32_02175</name>
</gene>
<name>A0ABR6ZL76_9BURK</name>
<sequence length="218" mass="24059">MPVTRFASVILSGCLMMAAGTVLAQDHPKVSLKTTMGEIVIELYPEAAPKTVENFIKYVKNGHYKGTVFHRVINNFMIQAGGYDKDLKEKSTSKTVPNEARQALDHNLKNDLGTIAMARTEDPNSATAQFFINTRNNDALNHQILPEGNPVEFQLRGQNMTEPRAKALRMTAGYTPFGKVIQGMDVVEKIQAVETGEAKMMQDVPNKPVIIQAATLLK</sequence>
<evidence type="ECO:0000256" key="1">
    <source>
        <dbReference type="ARBA" id="ARBA00002388"/>
    </source>
</evidence>
<dbReference type="PROSITE" id="PS00170">
    <property type="entry name" value="CSA_PPIASE_1"/>
    <property type="match status" value="1"/>
</dbReference>
<comment type="caution">
    <text evidence="7">The sequence shown here is derived from an EMBL/GenBank/DDBJ whole genome shotgun (WGS) entry which is preliminary data.</text>
</comment>
<keyword evidence="4 5" id="KW-0413">Isomerase</keyword>
<dbReference type="PIRSF" id="PIRSF001467">
    <property type="entry name" value="Peptidylpro_ismrse"/>
    <property type="match status" value="1"/>
</dbReference>
<evidence type="ECO:0000259" key="6">
    <source>
        <dbReference type="PROSITE" id="PS50072"/>
    </source>
</evidence>
<organism evidence="7 8">
    <name type="scientific">Undibacterium hunanense</name>
    <dbReference type="NCBI Taxonomy" id="2762292"/>
    <lineage>
        <taxon>Bacteria</taxon>
        <taxon>Pseudomonadati</taxon>
        <taxon>Pseudomonadota</taxon>
        <taxon>Betaproteobacteria</taxon>
        <taxon>Burkholderiales</taxon>
        <taxon>Oxalobacteraceae</taxon>
        <taxon>Undibacterium</taxon>
    </lineage>
</organism>
<dbReference type="PANTHER" id="PTHR43246">
    <property type="entry name" value="PEPTIDYL-PROLYL CIS-TRANS ISOMERASE CYP38, CHLOROPLASTIC"/>
    <property type="match status" value="1"/>
</dbReference>
<evidence type="ECO:0000256" key="2">
    <source>
        <dbReference type="ARBA" id="ARBA00007365"/>
    </source>
</evidence>
<dbReference type="Gene3D" id="2.40.100.10">
    <property type="entry name" value="Cyclophilin-like"/>
    <property type="match status" value="1"/>
</dbReference>
<feature type="signal peptide" evidence="5">
    <location>
        <begin position="1"/>
        <end position="24"/>
    </location>
</feature>
<dbReference type="InterPro" id="IPR024936">
    <property type="entry name" value="Cyclophilin-type_PPIase"/>
</dbReference>
<evidence type="ECO:0000313" key="7">
    <source>
        <dbReference type="EMBL" id="MBC3916283.1"/>
    </source>
</evidence>
<feature type="chain" id="PRO_5044982966" description="Peptidyl-prolyl cis-trans isomerase" evidence="5">
    <location>
        <begin position="25"/>
        <end position="218"/>
    </location>
</feature>
<evidence type="ECO:0000256" key="3">
    <source>
        <dbReference type="ARBA" id="ARBA00023110"/>
    </source>
</evidence>
<reference evidence="7 8" key="1">
    <citation type="submission" date="2020-08" db="EMBL/GenBank/DDBJ databases">
        <title>Novel species isolated from subtropical streams in China.</title>
        <authorList>
            <person name="Lu H."/>
        </authorList>
    </citation>
    <scope>NUCLEOTIDE SEQUENCE [LARGE SCALE GENOMIC DNA]</scope>
    <source>
        <strain evidence="7 8">CY18W</strain>
    </source>
</reference>
<evidence type="ECO:0000256" key="4">
    <source>
        <dbReference type="ARBA" id="ARBA00023235"/>
    </source>
</evidence>